<dbReference type="PANTHER" id="PTHR11224:SF10">
    <property type="entry name" value="IP09428P-RELATED"/>
    <property type="match status" value="1"/>
</dbReference>
<dbReference type="Proteomes" id="UP001377567">
    <property type="component" value="Unassembled WGS sequence"/>
</dbReference>
<dbReference type="SMART" id="SM00356">
    <property type="entry name" value="ZnF_C3H1"/>
    <property type="match status" value="2"/>
</dbReference>
<feature type="zinc finger region" description="C3H1-type" evidence="5">
    <location>
        <begin position="30"/>
        <end position="57"/>
    </location>
</feature>
<dbReference type="InterPro" id="IPR045072">
    <property type="entry name" value="MKRN-like"/>
</dbReference>
<accession>A0AAV5S190</accession>
<keyword evidence="4 5" id="KW-0862">Zinc</keyword>
<evidence type="ECO:0000256" key="4">
    <source>
        <dbReference type="ARBA" id="ARBA00022833"/>
    </source>
</evidence>
<dbReference type="InterPro" id="IPR000571">
    <property type="entry name" value="Znf_CCCH"/>
</dbReference>
<evidence type="ECO:0000313" key="9">
    <source>
        <dbReference type="Proteomes" id="UP001377567"/>
    </source>
</evidence>
<dbReference type="GO" id="GO:0061630">
    <property type="term" value="F:ubiquitin protein ligase activity"/>
    <property type="evidence" value="ECO:0007669"/>
    <property type="project" value="InterPro"/>
</dbReference>
<keyword evidence="2" id="KW-0677">Repeat</keyword>
<evidence type="ECO:0000256" key="3">
    <source>
        <dbReference type="ARBA" id="ARBA00022771"/>
    </source>
</evidence>
<feature type="domain" description="C3H1-type" evidence="7">
    <location>
        <begin position="30"/>
        <end position="57"/>
    </location>
</feature>
<evidence type="ECO:0000256" key="5">
    <source>
        <dbReference type="PROSITE-ProRule" id="PRU00723"/>
    </source>
</evidence>
<feature type="domain" description="C3H1-type" evidence="7">
    <location>
        <begin position="61"/>
        <end position="88"/>
    </location>
</feature>
<keyword evidence="9" id="KW-1185">Reference proteome</keyword>
<evidence type="ECO:0000313" key="8">
    <source>
        <dbReference type="EMBL" id="GMM57483.1"/>
    </source>
</evidence>
<dbReference type="GO" id="GO:0008270">
    <property type="term" value="F:zinc ion binding"/>
    <property type="evidence" value="ECO:0007669"/>
    <property type="project" value="UniProtKB-KW"/>
</dbReference>
<comment type="caution">
    <text evidence="8">The sequence shown here is derived from an EMBL/GenBank/DDBJ whole genome shotgun (WGS) entry which is preliminary data.</text>
</comment>
<reference evidence="8 9" key="1">
    <citation type="journal article" date="2023" name="Elife">
        <title>Identification of key yeast species and microbe-microbe interactions impacting larval growth of Drosophila in the wild.</title>
        <authorList>
            <person name="Mure A."/>
            <person name="Sugiura Y."/>
            <person name="Maeda R."/>
            <person name="Honda K."/>
            <person name="Sakurai N."/>
            <person name="Takahashi Y."/>
            <person name="Watada M."/>
            <person name="Katoh T."/>
            <person name="Gotoh A."/>
            <person name="Gotoh Y."/>
            <person name="Taniguchi I."/>
            <person name="Nakamura K."/>
            <person name="Hayashi T."/>
            <person name="Katayama T."/>
            <person name="Uemura T."/>
            <person name="Hattori Y."/>
        </authorList>
    </citation>
    <scope>NUCLEOTIDE SEQUENCE [LARGE SCALE GENOMIC DNA]</scope>
    <source>
        <strain evidence="8 9">KH-74</strain>
    </source>
</reference>
<dbReference type="EMBL" id="BTGD01000013">
    <property type="protein sequence ID" value="GMM57483.1"/>
    <property type="molecule type" value="Genomic_DNA"/>
</dbReference>
<organism evidence="8 9">
    <name type="scientific">Maudiozyma humilis</name>
    <name type="common">Sour dough yeast</name>
    <name type="synonym">Kazachstania humilis</name>
    <dbReference type="NCBI Taxonomy" id="51915"/>
    <lineage>
        <taxon>Eukaryota</taxon>
        <taxon>Fungi</taxon>
        <taxon>Dikarya</taxon>
        <taxon>Ascomycota</taxon>
        <taxon>Saccharomycotina</taxon>
        <taxon>Saccharomycetes</taxon>
        <taxon>Saccharomycetales</taxon>
        <taxon>Saccharomycetaceae</taxon>
        <taxon>Maudiozyma</taxon>
    </lineage>
</organism>
<dbReference type="GO" id="GO:0000209">
    <property type="term" value="P:protein polyubiquitination"/>
    <property type="evidence" value="ECO:0007669"/>
    <property type="project" value="InterPro"/>
</dbReference>
<sequence>MDLSKFSEEQRRLIVSNLLVTQEARRTARNFKHVPCKFFKKGACQAGASCPFSHSVEAVEAASRTPCKYFLQGNCRFGARCANSHNPADAPAVPPPNENNNRRGGRNRRHGGARDNTAVKQPFPPQRIYPELADEPNYVTSNTNYFGSGNVGGGNVPIAQPQSIWGEPPTARGFSSVVQAHGEAEEVPGAPRTN</sequence>
<dbReference type="InterPro" id="IPR041367">
    <property type="entry name" value="Znf-CCCH_4"/>
</dbReference>
<evidence type="ECO:0000256" key="2">
    <source>
        <dbReference type="ARBA" id="ARBA00022737"/>
    </source>
</evidence>
<keyword evidence="1 5" id="KW-0479">Metal-binding</keyword>
<dbReference type="InterPro" id="IPR036855">
    <property type="entry name" value="Znf_CCCH_sf"/>
</dbReference>
<dbReference type="Pfam" id="PF00642">
    <property type="entry name" value="zf-CCCH"/>
    <property type="match status" value="1"/>
</dbReference>
<dbReference type="PROSITE" id="PS50103">
    <property type="entry name" value="ZF_C3H1"/>
    <property type="match status" value="2"/>
</dbReference>
<proteinExistence type="predicted"/>
<evidence type="ECO:0000256" key="1">
    <source>
        <dbReference type="ARBA" id="ARBA00022723"/>
    </source>
</evidence>
<dbReference type="PANTHER" id="PTHR11224">
    <property type="entry name" value="MAKORIN-RELATED"/>
    <property type="match status" value="1"/>
</dbReference>
<dbReference type="Gene3D" id="1.20.120.1350">
    <property type="entry name" value="Pneumovirus matrix protein 2 (M2), zinc-binding domain"/>
    <property type="match status" value="2"/>
</dbReference>
<feature type="zinc finger region" description="C3H1-type" evidence="5">
    <location>
        <begin position="61"/>
        <end position="88"/>
    </location>
</feature>
<feature type="region of interest" description="Disordered" evidence="6">
    <location>
        <begin position="87"/>
        <end position="124"/>
    </location>
</feature>
<keyword evidence="3 5" id="KW-0863">Zinc-finger</keyword>
<dbReference type="SUPFAM" id="SSF90229">
    <property type="entry name" value="CCCH zinc finger"/>
    <property type="match status" value="2"/>
</dbReference>
<name>A0AAV5S190_MAUHU</name>
<evidence type="ECO:0000259" key="7">
    <source>
        <dbReference type="PROSITE" id="PS50103"/>
    </source>
</evidence>
<protein>
    <submittedName>
        <fullName evidence="8">Lee1 protein</fullName>
    </submittedName>
</protein>
<dbReference type="Pfam" id="PF18044">
    <property type="entry name" value="zf-CCCH_4"/>
    <property type="match status" value="1"/>
</dbReference>
<dbReference type="AlphaFoldDB" id="A0AAV5S190"/>
<gene>
    <name evidence="8" type="ORF">DAKH74_040990</name>
</gene>
<evidence type="ECO:0000256" key="6">
    <source>
        <dbReference type="SAM" id="MobiDB-lite"/>
    </source>
</evidence>